<dbReference type="CDD" id="cd13580">
    <property type="entry name" value="PBP2_AlgQ_like_1"/>
    <property type="match status" value="1"/>
</dbReference>
<dbReference type="PROSITE" id="PS51257">
    <property type="entry name" value="PROKAR_LIPOPROTEIN"/>
    <property type="match status" value="1"/>
</dbReference>
<reference evidence="4" key="1">
    <citation type="submission" date="2016-08" db="EMBL/GenBank/DDBJ databases">
        <title>Complete Genome Seqeunce of Paenibacillus sp. BIHB 4019 from tea rhizoplane.</title>
        <authorList>
            <person name="Thakur R."/>
            <person name="Swarnkar M.K."/>
            <person name="Gulati A."/>
        </authorList>
    </citation>
    <scope>NUCLEOTIDE SEQUENCE [LARGE SCALE GENOMIC DNA]</scope>
    <source>
        <strain evidence="4">BIHB4019</strain>
    </source>
</reference>
<sequence length="558" mass="62481">MKARLALLIMAVLLLTGACTGNNSPAQTSGLPGDERADSSAEPLAYGSMPERVSVRVGFKIPESRLSGSDTNDNNPISRYLDQLTNIKVVHAWEAKGDDAFEQKISFAIASNDMPDAMVVDRAQLRKLIDNDMIQDLTGTYAAYSSKLVRDIYASSGGKALEEASRDGKLYGLPNVAIEMDAVTLLWVRQDWLDRLGLKPPKTLRDIEEIARAFVQRDPDGDGKANTVGIAGDKIVVFGQKPNPSGFDSIFHSFHAFPKNWTRDTDGNVVYGSITPESKAALAQLADWYKQGLIDKQFVLYRESEEPIVDGRAGMFFGPWWMPYWPLSEAVAQNTKAEWRAYAAPVDANGEYVTHTAPVTDRYLVVRKGYEHPEAVVKLLNVFTRLERRLDPNIQEIQWLDEYASQSGVQLRHYYPFDLLLDYSDAVDSRYDKLQGVLEGKLDPSTLDPDSYQLYEMTETEHQNPKKNLDAWKPAAAYEYGVGVIRKTPMIKVNSVFYGTTPAMGTKWAALERLENETYLKIIVGDQSLDSFDEFVKQWSLQGGDEITKEIAARISEE</sequence>
<keyword evidence="1 3" id="KW-0732">Signal</keyword>
<accession>A0A1B2DLP5</accession>
<dbReference type="PANTHER" id="PTHR43649">
    <property type="entry name" value="ARABINOSE-BINDING PROTEIN-RELATED"/>
    <property type="match status" value="1"/>
</dbReference>
<protein>
    <recommendedName>
        <fullName evidence="5">ABC transporter substrate-binding protein</fullName>
    </recommendedName>
</protein>
<feature type="region of interest" description="Disordered" evidence="2">
    <location>
        <begin position="23"/>
        <end position="42"/>
    </location>
</feature>
<dbReference type="PANTHER" id="PTHR43649:SF33">
    <property type="entry name" value="POLYGALACTURONAN_RHAMNOGALACTURONAN-BINDING PROTEIN YTCQ"/>
    <property type="match status" value="1"/>
</dbReference>
<feature type="chain" id="PRO_5038424435" description="ABC transporter substrate-binding protein" evidence="3">
    <location>
        <begin position="21"/>
        <end position="558"/>
    </location>
</feature>
<evidence type="ECO:0000256" key="3">
    <source>
        <dbReference type="SAM" id="SignalP"/>
    </source>
</evidence>
<proteinExistence type="predicted"/>
<dbReference type="AlphaFoldDB" id="A0A1B2DLP5"/>
<feature type="signal peptide" evidence="3">
    <location>
        <begin position="1"/>
        <end position="20"/>
    </location>
</feature>
<name>A0A1B2DLP5_9BACL</name>
<evidence type="ECO:0000256" key="1">
    <source>
        <dbReference type="ARBA" id="ARBA00022729"/>
    </source>
</evidence>
<dbReference type="RefSeq" id="WP_099519747.1">
    <property type="nucleotide sequence ID" value="NZ_CP016808.1"/>
</dbReference>
<organism evidence="4">
    <name type="scientific">Paenibacillus sp. BIHB 4019</name>
    <dbReference type="NCBI Taxonomy" id="1870819"/>
    <lineage>
        <taxon>Bacteria</taxon>
        <taxon>Bacillati</taxon>
        <taxon>Bacillota</taxon>
        <taxon>Bacilli</taxon>
        <taxon>Bacillales</taxon>
        <taxon>Paenibacillaceae</taxon>
        <taxon>Paenibacillus</taxon>
    </lineage>
</organism>
<dbReference type="EMBL" id="CP016808">
    <property type="protein sequence ID" value="ANY68640.1"/>
    <property type="molecule type" value="Genomic_DNA"/>
</dbReference>
<dbReference type="SUPFAM" id="SSF53850">
    <property type="entry name" value="Periplasmic binding protein-like II"/>
    <property type="match status" value="1"/>
</dbReference>
<gene>
    <name evidence="4" type="ORF">BBD42_20820</name>
</gene>
<dbReference type="InterPro" id="IPR050490">
    <property type="entry name" value="Bact_solute-bd_prot1"/>
</dbReference>
<evidence type="ECO:0000313" key="4">
    <source>
        <dbReference type="EMBL" id="ANY68640.1"/>
    </source>
</evidence>
<evidence type="ECO:0000256" key="2">
    <source>
        <dbReference type="SAM" id="MobiDB-lite"/>
    </source>
</evidence>
<dbReference type="Gene3D" id="3.40.190.10">
    <property type="entry name" value="Periplasmic binding protein-like II"/>
    <property type="match status" value="2"/>
</dbReference>
<evidence type="ECO:0008006" key="5">
    <source>
        <dbReference type="Google" id="ProtNLM"/>
    </source>
</evidence>